<dbReference type="PANTHER" id="PTHR43581:SF2">
    <property type="entry name" value="EXCINUCLEASE ATPASE SUBUNIT"/>
    <property type="match status" value="1"/>
</dbReference>
<evidence type="ECO:0000313" key="2">
    <source>
        <dbReference type="EMBL" id="MST78558.1"/>
    </source>
</evidence>
<dbReference type="PANTHER" id="PTHR43581">
    <property type="entry name" value="ATP/GTP PHOSPHATASE"/>
    <property type="match status" value="1"/>
</dbReference>
<dbReference type="GO" id="GO:0016887">
    <property type="term" value="F:ATP hydrolysis activity"/>
    <property type="evidence" value="ECO:0007669"/>
    <property type="project" value="InterPro"/>
</dbReference>
<dbReference type="SUPFAM" id="SSF52540">
    <property type="entry name" value="P-loop containing nucleoside triphosphate hydrolases"/>
    <property type="match status" value="1"/>
</dbReference>
<gene>
    <name evidence="2" type="ORF">FYJ72_13075</name>
</gene>
<dbReference type="InterPro" id="IPR027417">
    <property type="entry name" value="P-loop_NTPase"/>
</dbReference>
<dbReference type="Pfam" id="PF13304">
    <property type="entry name" value="AAA_21"/>
    <property type="match status" value="1"/>
</dbReference>
<comment type="caution">
    <text evidence="2">The sequence shown here is derived from an EMBL/GenBank/DDBJ whole genome shotgun (WGS) entry which is preliminary data.</text>
</comment>
<evidence type="ECO:0000259" key="1">
    <source>
        <dbReference type="Pfam" id="PF13304"/>
    </source>
</evidence>
<proteinExistence type="predicted"/>
<sequence>MLVISRVVLSYRYKQFKIETMKIEKAIFVNRAPFQKVEFDFLESGVNVLSGINGRGKTTVISHIVDVFYEMARSSFSNSFDGKENKFYRYSSDLFNNAGSSYSLFYARFKNEDKCIDYIDCRGKMTEDEYKENVLLENKIPYENFSRSLERNNYTKSFHTAEEDEVVEIFYRNILTYFPSYRYEQPGYLNDPYKVNVGFNINSTFSGELPNSIEVVSDLNGLAMWFMDVILDKELYSSRQSSQVLINNLNRIVSASLKSKTGIETRLGIGPRENTASRIAITNQDGHILYPTIFNISSGESALICMFGEILKQADKLGMVMDVPGIVLIDEVDKHLHIKLQKEILPQLFELFPNIQFIVSSHSPFLNMGLADRNSNRTRCFDLDNNALECMPVNNQLYSEVYDMFINENNRYAEKLRLMEGKVAALCKPLVITEGKTDIKHILKAKEVLNIDLDFDIIDSASQPDGDDNLKKLLNHLAKIKQPHKIIGIFDCDISKTVSEMHPGGNSYKDYGNGVYGFTIPVPEEREKNGQTGISIEYLYSDGEIKSPVNESGRRLFLGTEFKRKSMLHNEDSRLTLCKPNGKGEDKILENNGGQAVYDKEDNNYLAKKDEFAEAIKSGFIHISEESWNHYKPIFDLMSEIMQK</sequence>
<protein>
    <submittedName>
        <fullName evidence="2">AAA family ATPase</fullName>
    </submittedName>
</protein>
<organism evidence="2 3">
    <name type="scientific">Segatella copri</name>
    <dbReference type="NCBI Taxonomy" id="165179"/>
    <lineage>
        <taxon>Bacteria</taxon>
        <taxon>Pseudomonadati</taxon>
        <taxon>Bacteroidota</taxon>
        <taxon>Bacteroidia</taxon>
        <taxon>Bacteroidales</taxon>
        <taxon>Prevotellaceae</taxon>
        <taxon>Segatella</taxon>
    </lineage>
</organism>
<name>A0A6I2U1V8_9BACT</name>
<dbReference type="InterPro" id="IPR003959">
    <property type="entry name" value="ATPase_AAA_core"/>
</dbReference>
<reference evidence="2 3" key="1">
    <citation type="submission" date="2019-08" db="EMBL/GenBank/DDBJ databases">
        <title>In-depth cultivation of the pig gut microbiome towards novel bacterial diversity and tailored functional studies.</title>
        <authorList>
            <person name="Wylensek D."/>
            <person name="Hitch T.C.A."/>
            <person name="Clavel T."/>
        </authorList>
    </citation>
    <scope>NUCLEOTIDE SEQUENCE [LARGE SCALE GENOMIC DNA]</scope>
    <source>
        <strain evidence="2 3">LKV-178-WT-2C</strain>
    </source>
</reference>
<dbReference type="Gene3D" id="3.40.50.300">
    <property type="entry name" value="P-loop containing nucleotide triphosphate hydrolases"/>
    <property type="match status" value="2"/>
</dbReference>
<dbReference type="GO" id="GO:0005524">
    <property type="term" value="F:ATP binding"/>
    <property type="evidence" value="ECO:0007669"/>
    <property type="project" value="InterPro"/>
</dbReference>
<dbReference type="InterPro" id="IPR051396">
    <property type="entry name" value="Bact_Antivir_Def_Nuclease"/>
</dbReference>
<feature type="domain" description="ATPase AAA-type core" evidence="1">
    <location>
        <begin position="46"/>
        <end position="366"/>
    </location>
</feature>
<dbReference type="AlphaFoldDB" id="A0A6I2U1V8"/>
<dbReference type="EMBL" id="VUNF01000034">
    <property type="protein sequence ID" value="MST78558.1"/>
    <property type="molecule type" value="Genomic_DNA"/>
</dbReference>
<accession>A0A6I2U1V8</accession>
<evidence type="ECO:0000313" key="3">
    <source>
        <dbReference type="Proteomes" id="UP000450161"/>
    </source>
</evidence>
<dbReference type="Proteomes" id="UP000450161">
    <property type="component" value="Unassembled WGS sequence"/>
</dbReference>